<dbReference type="OrthoDB" id="6019958at2759"/>
<accession>A0A482VJB3</accession>
<dbReference type="EMBL" id="QDEB01094426">
    <property type="protein sequence ID" value="RZC32803.1"/>
    <property type="molecule type" value="Genomic_DNA"/>
</dbReference>
<dbReference type="PANTHER" id="PTHR14520:SF4">
    <property type="entry name" value="LARGE RIBOSOMAL SUBUNIT PROTEIN ML63"/>
    <property type="match status" value="1"/>
</dbReference>
<gene>
    <name evidence="1" type="ORF">BDFB_007565</name>
</gene>
<proteinExistence type="predicted"/>
<dbReference type="Pfam" id="PF14978">
    <property type="entry name" value="MRP-63"/>
    <property type="match status" value="1"/>
</dbReference>
<name>A0A482VJB3_ASBVE</name>
<evidence type="ECO:0000313" key="2">
    <source>
        <dbReference type="Proteomes" id="UP000292052"/>
    </source>
</evidence>
<keyword evidence="1" id="KW-0689">Ribosomal protein</keyword>
<dbReference type="Proteomes" id="UP000292052">
    <property type="component" value="Unassembled WGS sequence"/>
</dbReference>
<dbReference type="GO" id="GO:0032543">
    <property type="term" value="P:mitochondrial translation"/>
    <property type="evidence" value="ECO:0007669"/>
    <property type="project" value="TreeGrafter"/>
</dbReference>
<dbReference type="GO" id="GO:0005761">
    <property type="term" value="C:mitochondrial ribosome"/>
    <property type="evidence" value="ECO:0007669"/>
    <property type="project" value="InterPro"/>
</dbReference>
<sequence length="105" mass="12679">MRLFQALCRRKHMPNGHIWRGKNRLTKPVTVSDLQKLRNDFEIEEKNMFYLRHSYLTPEQSFGHARALGKNEENYIKLIMKKKEFKDNITIESQLGHLRYGETWE</sequence>
<dbReference type="InterPro" id="IPR016576">
    <property type="entry name" value="Ribosomal_mL63"/>
</dbReference>
<reference evidence="1 2" key="1">
    <citation type="submission" date="2017-03" db="EMBL/GenBank/DDBJ databases">
        <title>Genome of the blue death feigning beetle - Asbolus verrucosus.</title>
        <authorList>
            <person name="Rider S.D."/>
        </authorList>
    </citation>
    <scope>NUCLEOTIDE SEQUENCE [LARGE SCALE GENOMIC DNA]</scope>
    <source>
        <strain evidence="1">Butters</strain>
        <tissue evidence="1">Head and leg muscle</tissue>
    </source>
</reference>
<protein>
    <submittedName>
        <fullName evidence="1">Ribosomal protein 63, mitochondrial</fullName>
    </submittedName>
</protein>
<keyword evidence="2" id="KW-1185">Reference proteome</keyword>
<keyword evidence="1" id="KW-0687">Ribonucleoprotein</keyword>
<organism evidence="1 2">
    <name type="scientific">Asbolus verrucosus</name>
    <name type="common">Desert ironclad beetle</name>
    <dbReference type="NCBI Taxonomy" id="1661398"/>
    <lineage>
        <taxon>Eukaryota</taxon>
        <taxon>Metazoa</taxon>
        <taxon>Ecdysozoa</taxon>
        <taxon>Arthropoda</taxon>
        <taxon>Hexapoda</taxon>
        <taxon>Insecta</taxon>
        <taxon>Pterygota</taxon>
        <taxon>Neoptera</taxon>
        <taxon>Endopterygota</taxon>
        <taxon>Coleoptera</taxon>
        <taxon>Polyphaga</taxon>
        <taxon>Cucujiformia</taxon>
        <taxon>Tenebrionidae</taxon>
        <taxon>Pimeliinae</taxon>
        <taxon>Asbolus</taxon>
    </lineage>
</organism>
<dbReference type="PANTHER" id="PTHR14520">
    <property type="entry name" value="MITOCHONDRIAL RIBOSOMAL PROTEIN 63"/>
    <property type="match status" value="1"/>
</dbReference>
<comment type="caution">
    <text evidence="1">The sequence shown here is derived from an EMBL/GenBank/DDBJ whole genome shotgun (WGS) entry which is preliminary data.</text>
</comment>
<dbReference type="GO" id="GO:0003735">
    <property type="term" value="F:structural constituent of ribosome"/>
    <property type="evidence" value="ECO:0007669"/>
    <property type="project" value="TreeGrafter"/>
</dbReference>
<evidence type="ECO:0000313" key="1">
    <source>
        <dbReference type="EMBL" id="RZC32803.1"/>
    </source>
</evidence>
<dbReference type="AlphaFoldDB" id="A0A482VJB3"/>